<sequence>MQACIYGLSGERLTDDEREFFKDANPAGYILFGRNTVSKEPLKALTAELKELHGRDDVPILIDQEGGRVARMREPEWVNFPAMDKFEDLYEIAPSSAIEAARVNARAIGLMLAEHGINVDAMPVLDVRQPGASRIVGDRSFGPDPLRVASLGRAVIAGLHSAGVVSIIKHIPGHGRATVDSHKARPFVSANAVELDDDLYPFERLHDAPMGMVAHVVYEAWDSDHVASQSATVVQEIIRGRIGFDGFLMSDDLNMAALEGPVAERAVGVLYAGCDVALHCSGKMEEMVEVAKICPEMTSRAKERMDEAMQAVRERDDGDLDFAEAIKKRDQLLALA</sequence>
<dbReference type="InterPro" id="IPR019800">
    <property type="entry name" value="Glyco_hydro_3_AS"/>
</dbReference>
<dbReference type="Proteomes" id="UP000698028">
    <property type="component" value="Unassembled WGS sequence"/>
</dbReference>
<feature type="domain" description="Glycoside hydrolase family 3 N-terminal" evidence="3">
    <location>
        <begin position="12"/>
        <end position="310"/>
    </location>
</feature>
<proteinExistence type="inferred from homology"/>
<organism evidence="4 5">
    <name type="scientific">Sphingomicrobium clamense</name>
    <dbReference type="NCBI Taxonomy" id="2851013"/>
    <lineage>
        <taxon>Bacteria</taxon>
        <taxon>Pseudomonadati</taxon>
        <taxon>Pseudomonadota</taxon>
        <taxon>Alphaproteobacteria</taxon>
        <taxon>Sphingomonadales</taxon>
        <taxon>Sphingomonadaceae</taxon>
        <taxon>Sphingomicrobium</taxon>
    </lineage>
</organism>
<reference evidence="4 5" key="1">
    <citation type="submission" date="2021-07" db="EMBL/GenBank/DDBJ databases">
        <title>The draft genome sequence of Sphingomicrobium sp. B8.</title>
        <authorList>
            <person name="Mu L."/>
        </authorList>
    </citation>
    <scope>NUCLEOTIDE SEQUENCE [LARGE SCALE GENOMIC DNA]</scope>
    <source>
        <strain evidence="4 5">B8</strain>
    </source>
</reference>
<comment type="caution">
    <text evidence="4">The sequence shown here is derived from an EMBL/GenBank/DDBJ whole genome shotgun (WGS) entry which is preliminary data.</text>
</comment>
<evidence type="ECO:0000313" key="4">
    <source>
        <dbReference type="EMBL" id="MBW0144416.1"/>
    </source>
</evidence>
<dbReference type="GO" id="GO:0004563">
    <property type="term" value="F:beta-N-acetylhexosaminidase activity"/>
    <property type="evidence" value="ECO:0007669"/>
    <property type="project" value="UniProtKB-EC"/>
</dbReference>
<evidence type="ECO:0000313" key="5">
    <source>
        <dbReference type="Proteomes" id="UP000698028"/>
    </source>
</evidence>
<keyword evidence="5" id="KW-1185">Reference proteome</keyword>
<dbReference type="Pfam" id="PF00933">
    <property type="entry name" value="Glyco_hydro_3"/>
    <property type="match status" value="1"/>
</dbReference>
<dbReference type="PANTHER" id="PTHR30480:SF13">
    <property type="entry name" value="BETA-HEXOSAMINIDASE"/>
    <property type="match status" value="1"/>
</dbReference>
<evidence type="ECO:0000259" key="3">
    <source>
        <dbReference type="Pfam" id="PF00933"/>
    </source>
</evidence>
<dbReference type="EC" id="3.2.1.52" evidence="4"/>
<dbReference type="EMBL" id="JAHVAH010000001">
    <property type="protein sequence ID" value="MBW0144416.1"/>
    <property type="molecule type" value="Genomic_DNA"/>
</dbReference>
<keyword evidence="2 4" id="KW-0326">Glycosidase</keyword>
<dbReference type="InterPro" id="IPR050226">
    <property type="entry name" value="NagZ_Beta-hexosaminidase"/>
</dbReference>
<name>A0ABS6V4I5_9SPHN</name>
<dbReference type="NCBIfam" id="NF003740">
    <property type="entry name" value="PRK05337.1"/>
    <property type="match status" value="1"/>
</dbReference>
<dbReference type="InterPro" id="IPR001764">
    <property type="entry name" value="Glyco_hydro_3_N"/>
</dbReference>
<accession>A0ABS6V4I5</accession>
<evidence type="ECO:0000256" key="2">
    <source>
        <dbReference type="ARBA" id="ARBA00023295"/>
    </source>
</evidence>
<comment type="similarity">
    <text evidence="1">Belongs to the glycosyl hydrolase 3 family.</text>
</comment>
<dbReference type="PANTHER" id="PTHR30480">
    <property type="entry name" value="BETA-HEXOSAMINIDASE-RELATED"/>
    <property type="match status" value="1"/>
</dbReference>
<protein>
    <submittedName>
        <fullName evidence="4">Beta-N-acetylhexosaminidase</fullName>
        <ecNumber evidence="4">3.2.1.52</ecNumber>
    </submittedName>
</protein>
<gene>
    <name evidence="4" type="primary">nagZ</name>
    <name evidence="4" type="ORF">KTQ36_03795</name>
</gene>
<evidence type="ECO:0000256" key="1">
    <source>
        <dbReference type="ARBA" id="ARBA00005336"/>
    </source>
</evidence>
<keyword evidence="4" id="KW-0378">Hydrolase</keyword>
<dbReference type="PROSITE" id="PS00775">
    <property type="entry name" value="GLYCOSYL_HYDROL_F3"/>
    <property type="match status" value="1"/>
</dbReference>
<dbReference type="RefSeq" id="WP_218632413.1">
    <property type="nucleotide sequence ID" value="NZ_JAHVAH010000001.1"/>
</dbReference>